<dbReference type="PANTHER" id="PTHR35024:SF4">
    <property type="entry name" value="POLYMER-FORMING CYTOSKELETAL PROTEIN"/>
    <property type="match status" value="1"/>
</dbReference>
<dbReference type="EMBL" id="FOMT01000006">
    <property type="protein sequence ID" value="SFF20361.1"/>
    <property type="molecule type" value="Genomic_DNA"/>
</dbReference>
<dbReference type="OrthoDB" id="1730007at2"/>
<accession>A0A1I2GUV3</accession>
<dbReference type="InterPro" id="IPR007607">
    <property type="entry name" value="BacA/B"/>
</dbReference>
<comment type="similarity">
    <text evidence="1">Belongs to the bactofilin family.</text>
</comment>
<name>A0A1I2GUV3_9BACL</name>
<dbReference type="PANTHER" id="PTHR35024">
    <property type="entry name" value="HYPOTHETICAL CYTOSOLIC PROTEIN"/>
    <property type="match status" value="1"/>
</dbReference>
<evidence type="ECO:0000313" key="2">
    <source>
        <dbReference type="EMBL" id="SFF20361.1"/>
    </source>
</evidence>
<evidence type="ECO:0000256" key="1">
    <source>
        <dbReference type="ARBA" id="ARBA00044755"/>
    </source>
</evidence>
<organism evidence="2 3">
    <name type="scientific">Paenibacillus catalpae</name>
    <dbReference type="NCBI Taxonomy" id="1045775"/>
    <lineage>
        <taxon>Bacteria</taxon>
        <taxon>Bacillati</taxon>
        <taxon>Bacillota</taxon>
        <taxon>Bacilli</taxon>
        <taxon>Bacillales</taxon>
        <taxon>Paenibacillaceae</taxon>
        <taxon>Paenibacillus</taxon>
    </lineage>
</organism>
<evidence type="ECO:0000313" key="3">
    <source>
        <dbReference type="Proteomes" id="UP000198855"/>
    </source>
</evidence>
<keyword evidence="3" id="KW-1185">Reference proteome</keyword>
<dbReference type="AlphaFoldDB" id="A0A1I2GUV3"/>
<sequence length="223" mass="23842">MVDKRKLIITGIGKSNGGDVHLAKIEGVGKIDGDVNCAEFRVDGTGDLQGSLKAATAAINGIVHIHGSLHANTFNLEGKMTVDGSMISEHIRMNGMVTVKGSCETETFEANGRLHIEMLNAGQIKLTLQGASRIEEMGGEDIQIREQSSKGFGKWLQTVKGPFSNKLNAGVIEGDRIYLEYTTADIVRGGKVTIGQGCTIGSVEYKQSLDVHSSSKIIKQAQV</sequence>
<reference evidence="3" key="1">
    <citation type="submission" date="2016-10" db="EMBL/GenBank/DDBJ databases">
        <authorList>
            <person name="Varghese N."/>
            <person name="Submissions S."/>
        </authorList>
    </citation>
    <scope>NUCLEOTIDE SEQUENCE [LARGE SCALE GENOMIC DNA]</scope>
    <source>
        <strain evidence="3">CGMCC 1.10784</strain>
    </source>
</reference>
<dbReference type="RefSeq" id="WP_091189665.1">
    <property type="nucleotide sequence ID" value="NZ_FOMT01000006.1"/>
</dbReference>
<proteinExistence type="inferred from homology"/>
<dbReference type="STRING" id="1045775.SAMN05216378_5442"/>
<gene>
    <name evidence="2" type="ORF">SAMN05216378_5442</name>
</gene>
<dbReference type="Pfam" id="PF04519">
    <property type="entry name" value="Bactofilin"/>
    <property type="match status" value="1"/>
</dbReference>
<dbReference type="Proteomes" id="UP000198855">
    <property type="component" value="Unassembled WGS sequence"/>
</dbReference>
<protein>
    <submittedName>
        <fullName evidence="2">Protein CcmA, bactofilin family</fullName>
    </submittedName>
</protein>